<reference evidence="1" key="1">
    <citation type="submission" date="2020-10" db="EMBL/GenBank/DDBJ databases">
        <title>Taxonomic study of unclassified bacteria belonging to the class Ktedonobacteria.</title>
        <authorList>
            <person name="Yabe S."/>
            <person name="Wang C.M."/>
            <person name="Zheng Y."/>
            <person name="Sakai Y."/>
            <person name="Cavaletti L."/>
            <person name="Monciardini P."/>
            <person name="Donadio S."/>
        </authorList>
    </citation>
    <scope>NUCLEOTIDE SEQUENCE</scope>
    <source>
        <strain evidence="1">SOSP1-1</strain>
    </source>
</reference>
<proteinExistence type="predicted"/>
<gene>
    <name evidence="1" type="ORF">KSX_27050</name>
</gene>
<dbReference type="AlphaFoldDB" id="A0A8J3I1J3"/>
<dbReference type="Proteomes" id="UP000612362">
    <property type="component" value="Unassembled WGS sequence"/>
</dbReference>
<dbReference type="EMBL" id="BNJF01000001">
    <property type="protein sequence ID" value="GHO44542.1"/>
    <property type="molecule type" value="Genomic_DNA"/>
</dbReference>
<evidence type="ECO:0000313" key="2">
    <source>
        <dbReference type="Proteomes" id="UP000612362"/>
    </source>
</evidence>
<organism evidence="1 2">
    <name type="scientific">Ktedonospora formicarum</name>
    <dbReference type="NCBI Taxonomy" id="2778364"/>
    <lineage>
        <taxon>Bacteria</taxon>
        <taxon>Bacillati</taxon>
        <taxon>Chloroflexota</taxon>
        <taxon>Ktedonobacteria</taxon>
        <taxon>Ktedonobacterales</taxon>
        <taxon>Ktedonobacteraceae</taxon>
        <taxon>Ktedonospora</taxon>
    </lineage>
</organism>
<evidence type="ECO:0000313" key="1">
    <source>
        <dbReference type="EMBL" id="GHO44542.1"/>
    </source>
</evidence>
<keyword evidence="2" id="KW-1185">Reference proteome</keyword>
<protein>
    <submittedName>
        <fullName evidence="1">Uncharacterized protein</fullName>
    </submittedName>
</protein>
<dbReference type="RefSeq" id="WP_220193925.1">
    <property type="nucleotide sequence ID" value="NZ_BNJF01000001.1"/>
</dbReference>
<comment type="caution">
    <text evidence="1">The sequence shown here is derived from an EMBL/GenBank/DDBJ whole genome shotgun (WGS) entry which is preliminary data.</text>
</comment>
<accession>A0A8J3I1J3</accession>
<sequence length="189" mass="21424">MKKALVEFQPHAGFPNHPTYAVYHSVITNHAARCIAYSIVDKTEHETATIFIRRFVEGSLANWRVGRRVFMLDMIAEIASRVIVHGLTGVSWDDVFTRLSTSNNPNDRTLEYIAACVLGQVEWTAALDMDDVDCALMSFVIDLAMQWVEKRDVRTQEGPLARMADAVLFSYFQAVDWSFLVSTMREASE</sequence>
<name>A0A8J3I1J3_9CHLR</name>